<protein>
    <submittedName>
        <fullName evidence="2">Uncharacterized protein</fullName>
    </submittedName>
</protein>
<keyword evidence="1" id="KW-1133">Transmembrane helix</keyword>
<evidence type="ECO:0000313" key="2">
    <source>
        <dbReference type="EMBL" id="SFU77217.1"/>
    </source>
</evidence>
<keyword evidence="3" id="KW-1185">Reference proteome</keyword>
<name>A0A1I7IW96_9FLAO</name>
<organism evidence="2 3">
    <name type="scientific">Pustulibacterium marinum</name>
    <dbReference type="NCBI Taxonomy" id="1224947"/>
    <lineage>
        <taxon>Bacteria</taxon>
        <taxon>Pseudomonadati</taxon>
        <taxon>Bacteroidota</taxon>
        <taxon>Flavobacteriia</taxon>
        <taxon>Flavobacteriales</taxon>
        <taxon>Flavobacteriaceae</taxon>
        <taxon>Pustulibacterium</taxon>
    </lineage>
</organism>
<feature type="transmembrane region" description="Helical" evidence="1">
    <location>
        <begin position="239"/>
        <end position="257"/>
    </location>
</feature>
<sequence>MRVTSGNIINPAATSLIKEGAAVIKPTRNLEVITPTKSVTPIKTVTPTKTETVTTPTTTPVQTVKPTVAEPVKVEQPATGDTREDMLLSVWQQSSFTPMLNKIKNLLGGVNTENFVTIANQVQDFIDVTLAYIPYSEKNGETGFTSVLISARNKFLQSIATELENAIALTADKLGIQLAVEPTTKDISTAAYSGLYKFSGNTVKVSGKTYTLASATETKTTIATATEDTTTAKAKKSNTIGWIVGGVAGTLLLIAVARGKEKNQTRNNY</sequence>
<proteinExistence type="predicted"/>
<dbReference type="EMBL" id="FPBK01000023">
    <property type="protein sequence ID" value="SFU77217.1"/>
    <property type="molecule type" value="Genomic_DNA"/>
</dbReference>
<dbReference type="STRING" id="1224947.SAMN05216480_12329"/>
<dbReference type="RefSeq" id="WP_093026570.1">
    <property type="nucleotide sequence ID" value="NZ_FPBK01000023.1"/>
</dbReference>
<dbReference type="Proteomes" id="UP000199138">
    <property type="component" value="Unassembled WGS sequence"/>
</dbReference>
<accession>A0A1I7IW96</accession>
<gene>
    <name evidence="2" type="ORF">SAMN05216480_12329</name>
</gene>
<reference evidence="2 3" key="1">
    <citation type="submission" date="2016-10" db="EMBL/GenBank/DDBJ databases">
        <authorList>
            <person name="de Groot N.N."/>
        </authorList>
    </citation>
    <scope>NUCLEOTIDE SEQUENCE [LARGE SCALE GENOMIC DNA]</scope>
    <source>
        <strain evidence="2 3">CGMCC 1.12333</strain>
    </source>
</reference>
<keyword evidence="1" id="KW-0472">Membrane</keyword>
<evidence type="ECO:0000256" key="1">
    <source>
        <dbReference type="SAM" id="Phobius"/>
    </source>
</evidence>
<dbReference type="AlphaFoldDB" id="A0A1I7IW96"/>
<evidence type="ECO:0000313" key="3">
    <source>
        <dbReference type="Proteomes" id="UP000199138"/>
    </source>
</evidence>
<keyword evidence="1" id="KW-0812">Transmembrane</keyword>